<dbReference type="Proteomes" id="UP000009079">
    <property type="component" value="Chromosome"/>
</dbReference>
<accession>C6A2M4</accession>
<keyword evidence="2" id="KW-1185">Reference proteome</keyword>
<evidence type="ECO:0000313" key="2">
    <source>
        <dbReference type="Proteomes" id="UP000009079"/>
    </source>
</evidence>
<gene>
    <name evidence="1" type="ordered locus">TSIB_0808</name>
</gene>
<name>C6A2M4_THESM</name>
<sequence>MVRRMISFKNLRGFWGKERKPEVQKEYAKYEAMNFQKMVC</sequence>
<reference evidence="1 2" key="1">
    <citation type="journal article" date="2009" name="Appl. Environ. Microbiol.">
        <title>Metabolic versatility and indigenous origin of the archaeon Thermococcus sibiricus, isolated from a siberian oil reservoir, as revealed by genome analysis.</title>
        <authorList>
            <person name="Mardanov A.V."/>
            <person name="Ravin N.V."/>
            <person name="Svetlitchnyi V.A."/>
            <person name="Beletsky A.V."/>
            <person name="Miroshnichenko M.L."/>
            <person name="Bonch-Osmolovskaya E.A."/>
            <person name="Skryabin K.G."/>
        </authorList>
    </citation>
    <scope>NUCLEOTIDE SEQUENCE [LARGE SCALE GENOMIC DNA]</scope>
    <source>
        <strain evidence="2">DSM 12597 / MM 739</strain>
    </source>
</reference>
<evidence type="ECO:0000313" key="1">
    <source>
        <dbReference type="EMBL" id="ACS89869.1"/>
    </source>
</evidence>
<protein>
    <submittedName>
        <fullName evidence="1">Uncharacterized protein</fullName>
    </submittedName>
</protein>
<dbReference type="AlphaFoldDB" id="C6A2M4"/>
<proteinExistence type="predicted"/>
<organism evidence="1 2">
    <name type="scientific">Thermococcus sibiricus (strain DSM 12597 / MM 739)</name>
    <dbReference type="NCBI Taxonomy" id="604354"/>
    <lineage>
        <taxon>Archaea</taxon>
        <taxon>Methanobacteriati</taxon>
        <taxon>Methanobacteriota</taxon>
        <taxon>Thermococci</taxon>
        <taxon>Thermococcales</taxon>
        <taxon>Thermococcaceae</taxon>
        <taxon>Thermococcus</taxon>
    </lineage>
</organism>
<dbReference type="HOGENOM" id="CLU_219274_0_0_2"/>
<dbReference type="STRING" id="604354.TSIB_0808"/>
<dbReference type="EMBL" id="CP001463">
    <property type="protein sequence ID" value="ACS89869.1"/>
    <property type="molecule type" value="Genomic_DNA"/>
</dbReference>
<dbReference type="eggNOG" id="arCOG14657">
    <property type="taxonomic scope" value="Archaea"/>
</dbReference>
<dbReference type="KEGG" id="tsi:TSIB_0808"/>